<proteinExistence type="predicted"/>
<evidence type="ECO:0000313" key="5">
    <source>
        <dbReference type="EMBL" id="KAD4178630.1"/>
    </source>
</evidence>
<accession>A0A5N6MX73</accession>
<gene>
    <name evidence="5" type="ORF">E3N88_27221</name>
</gene>
<feature type="domain" description="Mediator complex subunit 15 KIX" evidence="4">
    <location>
        <begin position="199"/>
        <end position="265"/>
    </location>
</feature>
<feature type="compositionally biased region" description="Polar residues" evidence="3">
    <location>
        <begin position="94"/>
        <end position="116"/>
    </location>
</feature>
<evidence type="ECO:0000256" key="3">
    <source>
        <dbReference type="SAM" id="MobiDB-lite"/>
    </source>
</evidence>
<comment type="caution">
    <text evidence="5">The sequence shown here is derived from an EMBL/GenBank/DDBJ whole genome shotgun (WGS) entry which is preliminary data.</text>
</comment>
<dbReference type="Proteomes" id="UP000326396">
    <property type="component" value="Linkage Group LG4"/>
</dbReference>
<evidence type="ECO:0000259" key="4">
    <source>
        <dbReference type="Pfam" id="PF16987"/>
    </source>
</evidence>
<name>A0A5N6MX73_9ASTR</name>
<dbReference type="GO" id="GO:0031490">
    <property type="term" value="F:chromatin DNA binding"/>
    <property type="evidence" value="ECO:0007669"/>
    <property type="project" value="InterPro"/>
</dbReference>
<dbReference type="AlphaFoldDB" id="A0A5N6MX73"/>
<feature type="domain" description="Mediator complex subunit 15 KIX" evidence="4">
    <location>
        <begin position="19"/>
        <end position="94"/>
    </location>
</feature>
<comment type="subcellular location">
    <subcellularLocation>
        <location evidence="1">Nucleus</location>
    </subcellularLocation>
</comment>
<dbReference type="GO" id="GO:0005634">
    <property type="term" value="C:nucleus"/>
    <property type="evidence" value="ECO:0007669"/>
    <property type="project" value="UniProtKB-SubCell"/>
</dbReference>
<protein>
    <recommendedName>
        <fullName evidence="4">Mediator complex subunit 15 KIX domain-containing protein</fullName>
    </recommendedName>
</protein>
<reference evidence="5 6" key="1">
    <citation type="submission" date="2019-05" db="EMBL/GenBank/DDBJ databases">
        <title>Mikania micrantha, genome provides insights into the molecular mechanism of rapid growth.</title>
        <authorList>
            <person name="Liu B."/>
        </authorList>
    </citation>
    <scope>NUCLEOTIDE SEQUENCE [LARGE SCALE GENOMIC DNA]</scope>
    <source>
        <strain evidence="5">NLD-2019</strain>
        <tissue evidence="5">Leaf</tissue>
    </source>
</reference>
<keyword evidence="6" id="KW-1185">Reference proteome</keyword>
<dbReference type="Gene3D" id="1.10.246.20">
    <property type="entry name" value="Coactivator CBP, KIX domain"/>
    <property type="match status" value="3"/>
</dbReference>
<organism evidence="5 6">
    <name type="scientific">Mikania micrantha</name>
    <name type="common">bitter vine</name>
    <dbReference type="NCBI Taxonomy" id="192012"/>
    <lineage>
        <taxon>Eukaryota</taxon>
        <taxon>Viridiplantae</taxon>
        <taxon>Streptophyta</taxon>
        <taxon>Embryophyta</taxon>
        <taxon>Tracheophyta</taxon>
        <taxon>Spermatophyta</taxon>
        <taxon>Magnoliopsida</taxon>
        <taxon>eudicotyledons</taxon>
        <taxon>Gunneridae</taxon>
        <taxon>Pentapetalae</taxon>
        <taxon>asterids</taxon>
        <taxon>campanulids</taxon>
        <taxon>Asterales</taxon>
        <taxon>Asteraceae</taxon>
        <taxon>Asteroideae</taxon>
        <taxon>Heliantheae alliance</taxon>
        <taxon>Eupatorieae</taxon>
        <taxon>Mikania</taxon>
    </lineage>
</organism>
<dbReference type="InterPro" id="IPR044661">
    <property type="entry name" value="MED15a/b/c-like"/>
</dbReference>
<dbReference type="GO" id="GO:0003713">
    <property type="term" value="F:transcription coactivator activity"/>
    <property type="evidence" value="ECO:0007669"/>
    <property type="project" value="InterPro"/>
</dbReference>
<dbReference type="EMBL" id="SZYD01000014">
    <property type="protein sequence ID" value="KAD4178630.1"/>
    <property type="molecule type" value="Genomic_DNA"/>
</dbReference>
<dbReference type="InterPro" id="IPR036546">
    <property type="entry name" value="MED15_KIX"/>
</dbReference>
<dbReference type="PANTHER" id="PTHR33137:SF4">
    <property type="entry name" value="MEDIATOR OF RNA POLYMERASE II TRANSCRIPTION SUBUNIT 15A-RELATED"/>
    <property type="match status" value="1"/>
</dbReference>
<feature type="region of interest" description="Disordered" evidence="3">
    <location>
        <begin position="549"/>
        <end position="570"/>
    </location>
</feature>
<dbReference type="FunFam" id="1.10.246.20:FF:000003">
    <property type="entry name" value="Mediator of RNA polymerase II transcription subunit 15a"/>
    <property type="match status" value="3"/>
</dbReference>
<dbReference type="InterPro" id="IPR036529">
    <property type="entry name" value="KIX_dom_sf"/>
</dbReference>
<keyword evidence="2" id="KW-0539">Nucleus</keyword>
<evidence type="ECO:0000313" key="6">
    <source>
        <dbReference type="Proteomes" id="UP000326396"/>
    </source>
</evidence>
<evidence type="ECO:0000256" key="1">
    <source>
        <dbReference type="ARBA" id="ARBA00004123"/>
    </source>
</evidence>
<evidence type="ECO:0000256" key="2">
    <source>
        <dbReference type="ARBA" id="ARBA00023242"/>
    </source>
</evidence>
<feature type="domain" description="Mediator complex subunit 15 KIX" evidence="4">
    <location>
        <begin position="315"/>
        <end position="388"/>
    </location>
</feature>
<feature type="region of interest" description="Disordered" evidence="3">
    <location>
        <begin position="594"/>
        <end position="623"/>
    </location>
</feature>
<dbReference type="PANTHER" id="PTHR33137">
    <property type="entry name" value="MEDIATOR OF RNA POLYMERASE II TRANSCRIPTION SUBUNIT 15A-RELATED"/>
    <property type="match status" value="1"/>
</dbReference>
<dbReference type="OrthoDB" id="1912459at2759"/>
<dbReference type="Pfam" id="PF16987">
    <property type="entry name" value="KIX_2"/>
    <property type="match status" value="3"/>
</dbReference>
<feature type="region of interest" description="Disordered" evidence="3">
    <location>
        <begin position="94"/>
        <end position="122"/>
    </location>
</feature>
<sequence length="623" mass="70989">MRNWRHANGTVGNLTMECGDWRAQLQRQRSVNKLMDILIRHLPFSGYERLQELKKIAVRVEEEIYTVSTSQSEYSRKICLNMLMIETRLQNPMSDSLQSNSPSFSVPLDSTAQAGNPNGGDWQEEVYQKVKAMKELYLLDLRPTQGASGLLGMQGSSSLSFASPPISGLQQPTISTVSGQVLNMQRASEAVGDHVMQPGDWRAQLSAASRERIRNRILDTLKRHIPILPELEKITERFEEKIYTIATSQSDYLRKISLKVLTMELGSHDPVPGLIQSSSASRNAGSALQLQIQKMDPSEWKHIHGAGGEITMESGDWRAQLQRQRIVNKLTDTLKRHLPFSRHERLHELEKIAETVEEKIYTTATCQSEYSRKLCFMMLTMESRSQNFMSDTMRSNSGALYSSVNSSVPLDSTSQTGNQNGGNWQEEVYKKIKAMKDLYLLDLTAQFGNPNGEDWQEEVYQKIKAMKDLYLLDLNDLHQRVVSKLQQHDLPQQLENEQLEKLKIFKNMLERYMQLLQIPKHGIIAIIKDKLGSYEKQIIHVINLSRRRRVNPQQQPQAQALPPPHMQSLQQSEQAYFQLTQVQSHENQINLQGSMASMHPNNTGNMQLNTSASLSGVQMLNRT</sequence>